<proteinExistence type="predicted"/>
<dbReference type="Proteomes" id="UP000020406">
    <property type="component" value="Unassembled WGS sequence"/>
</dbReference>
<evidence type="ECO:0000313" key="3">
    <source>
        <dbReference type="Proteomes" id="UP000020406"/>
    </source>
</evidence>
<accession>Z9JHY5</accession>
<dbReference type="STRING" id="1444770.AF72_10815"/>
<dbReference type="AlphaFoldDB" id="Z9JHY5"/>
<name>Z9JHY5_9GAMM</name>
<protein>
    <submittedName>
        <fullName evidence="1">Uncharacterized protein</fullName>
    </submittedName>
</protein>
<dbReference type="RefSeq" id="WP_038272200.1">
    <property type="nucleotide sequence ID" value="NZ_CP053627.1"/>
</dbReference>
<dbReference type="OrthoDB" id="9807628at2"/>
<dbReference type="PATRIC" id="fig|1444770.3.peg.2558"/>
<dbReference type="EMBL" id="JDSQ01000020">
    <property type="protein sequence ID" value="EWS77431.1"/>
    <property type="molecule type" value="Genomic_DNA"/>
</dbReference>
<dbReference type="KEGG" id="xtw:AB672_08235"/>
<reference evidence="2" key="2">
    <citation type="submission" date="2021-11" db="EMBL/GenBank/DDBJ databases">
        <title>Genome sequence of Xylella taiwanensis PLS432.</title>
        <authorList>
            <person name="Weng L.-W."/>
            <person name="Su C.-C."/>
            <person name="Tsai C.-W."/>
            <person name="Kuo C.-H."/>
        </authorList>
    </citation>
    <scope>NUCLEOTIDE SEQUENCE</scope>
    <source>
        <strain evidence="2">PLS432</strain>
    </source>
</reference>
<evidence type="ECO:0000313" key="4">
    <source>
        <dbReference type="Proteomes" id="UP001430701"/>
    </source>
</evidence>
<evidence type="ECO:0000313" key="2">
    <source>
        <dbReference type="EMBL" id="MCD8472262.1"/>
    </source>
</evidence>
<comment type="caution">
    <text evidence="1">The sequence shown here is derived from an EMBL/GenBank/DDBJ whole genome shotgun (WGS) entry which is preliminary data.</text>
</comment>
<dbReference type="GeneID" id="68901278"/>
<dbReference type="EMBL" id="JAJPPU010000001">
    <property type="protein sequence ID" value="MCD8472262.1"/>
    <property type="molecule type" value="Genomic_DNA"/>
</dbReference>
<dbReference type="Proteomes" id="UP001430701">
    <property type="component" value="Unassembled WGS sequence"/>
</dbReference>
<organism evidence="1 3">
    <name type="scientific">Xylella taiwanensis</name>
    <dbReference type="NCBI Taxonomy" id="1444770"/>
    <lineage>
        <taxon>Bacteria</taxon>
        <taxon>Pseudomonadati</taxon>
        <taxon>Pseudomonadota</taxon>
        <taxon>Gammaproteobacteria</taxon>
        <taxon>Lysobacterales</taxon>
        <taxon>Lysobacteraceae</taxon>
        <taxon>Xylella</taxon>
    </lineage>
</organism>
<gene>
    <name evidence="1" type="ORF">AF72_10815</name>
    <name evidence="2" type="ORF">LPH55_01950</name>
</gene>
<evidence type="ECO:0000313" key="1">
    <source>
        <dbReference type="EMBL" id="EWS77431.1"/>
    </source>
</evidence>
<keyword evidence="4" id="KW-1185">Reference proteome</keyword>
<reference evidence="1 3" key="1">
    <citation type="journal article" date="2014" name="Genome Announc.">
        <title>Draft Genome Sequence of Xylella fastidiosa Pear Leaf Scorch Strain in Taiwan.</title>
        <authorList>
            <person name="Su C.C."/>
            <person name="Deng W.L."/>
            <person name="Jan F.J."/>
            <person name="Chang C.J."/>
            <person name="Huang H."/>
            <person name="Chen J."/>
        </authorList>
    </citation>
    <scope>NUCLEOTIDE SEQUENCE [LARGE SCALE GENOMIC DNA]</scope>
    <source>
        <strain evidence="1 3">PLS229</strain>
    </source>
</reference>
<sequence>MLRSVADTFTGIESARKPSPLLALGDVDQGTLTASELIWQQVCVAQVVCLPDATTLFQAQGGGWWNRALQRVHGVERAAT</sequence>